<sequence>MSEHHGWADLPEGLLHSVVALSGSFSDLFAFSLTCRSWRTAFSSYPSKATFSTLLPPLLLQPDVAVITPCHLPFAPKRPCRVTDLASQRSRLRCQIPLGSFCFTGASYGQLIFSSNGSCLLVDVFTGLSVSPPQLPDNNRSKLYYGALTAPLASPNSHLLVSTSSRSFFWRVGSLFWRSSCNETIKQIVTFKGFWGESTSTGKRLVNLCLVACGDMLILIRSRGSFPARGDTFEALRLDQSTDNAKFVKVEELGNWAIFISTDERSQPLSLMNPERWGGKSNCIYCYSHDSEHWTAFELGKPASDPSIFVFISSGGMVQPMWVVPSMFFSRCL</sequence>
<evidence type="ECO:0000313" key="2">
    <source>
        <dbReference type="EnsemblPlants" id="KQK19781"/>
    </source>
</evidence>
<reference evidence="2" key="3">
    <citation type="submission" date="2018-08" db="UniProtKB">
        <authorList>
            <consortium name="EnsemblPlants"/>
        </authorList>
    </citation>
    <scope>IDENTIFICATION</scope>
    <source>
        <strain evidence="2">cv. Bd21</strain>
    </source>
</reference>
<dbReference type="PANTHER" id="PTHR33800">
    <property type="entry name" value="OS06G0113600 PROTEIN"/>
    <property type="match status" value="1"/>
</dbReference>
<dbReference type="Proteomes" id="UP000008810">
    <property type="component" value="Chromosome 1"/>
</dbReference>
<dbReference type="EnsemblPlants" id="KQK19781">
    <property type="protein sequence ID" value="KQK19781"/>
    <property type="gene ID" value="BRADI_1g50426v3"/>
</dbReference>
<proteinExistence type="predicted"/>
<evidence type="ECO:0008006" key="4">
    <source>
        <dbReference type="Google" id="ProtNLM"/>
    </source>
</evidence>
<dbReference type="GeneID" id="100835489"/>
<evidence type="ECO:0000313" key="1">
    <source>
        <dbReference type="EMBL" id="KQK19781.1"/>
    </source>
</evidence>
<gene>
    <name evidence="2" type="primary">LOC100835489</name>
    <name evidence="1" type="ORF">BRADI_1g50426v3</name>
</gene>
<dbReference type="OrthoDB" id="666312at2759"/>
<name>A0A0Q3HB41_BRADI</name>
<dbReference type="InterPro" id="IPR036047">
    <property type="entry name" value="F-box-like_dom_sf"/>
</dbReference>
<evidence type="ECO:0000313" key="3">
    <source>
        <dbReference type="Proteomes" id="UP000008810"/>
    </source>
</evidence>
<reference evidence="1" key="2">
    <citation type="submission" date="2017-06" db="EMBL/GenBank/DDBJ databases">
        <title>WGS assembly of Brachypodium distachyon.</title>
        <authorList>
            <consortium name="The International Brachypodium Initiative"/>
            <person name="Lucas S."/>
            <person name="Harmon-Smith M."/>
            <person name="Lail K."/>
            <person name="Tice H."/>
            <person name="Grimwood J."/>
            <person name="Bruce D."/>
            <person name="Barry K."/>
            <person name="Shu S."/>
            <person name="Lindquist E."/>
            <person name="Wang M."/>
            <person name="Pitluck S."/>
            <person name="Vogel J.P."/>
            <person name="Garvin D.F."/>
            <person name="Mockler T.C."/>
            <person name="Schmutz J."/>
            <person name="Rokhsar D."/>
            <person name="Bevan M.W."/>
        </authorList>
    </citation>
    <scope>NUCLEOTIDE SEQUENCE</scope>
    <source>
        <strain evidence="1">Bd21</strain>
    </source>
</reference>
<dbReference type="Gramene" id="KQK19781">
    <property type="protein sequence ID" value="KQK19781"/>
    <property type="gene ID" value="BRADI_1g50426v3"/>
</dbReference>
<accession>A0A0Q3HB41</accession>
<dbReference type="AlphaFoldDB" id="A0A0Q3HB41"/>
<reference evidence="1 2" key="1">
    <citation type="journal article" date="2010" name="Nature">
        <title>Genome sequencing and analysis of the model grass Brachypodium distachyon.</title>
        <authorList>
            <consortium name="International Brachypodium Initiative"/>
        </authorList>
    </citation>
    <scope>NUCLEOTIDE SEQUENCE [LARGE SCALE GENOMIC DNA]</scope>
    <source>
        <strain evidence="1">Bd21</strain>
        <strain evidence="2">cv. Bd21</strain>
    </source>
</reference>
<keyword evidence="3" id="KW-1185">Reference proteome</keyword>
<dbReference type="RefSeq" id="XP_024312707.1">
    <property type="nucleotide sequence ID" value="XM_024456939.1"/>
</dbReference>
<protein>
    <recommendedName>
        <fullName evidence="4">F-box domain-containing protein</fullName>
    </recommendedName>
</protein>
<dbReference type="EMBL" id="CM000880">
    <property type="protein sequence ID" value="KQK19781.1"/>
    <property type="molecule type" value="Genomic_DNA"/>
</dbReference>
<organism evidence="1">
    <name type="scientific">Brachypodium distachyon</name>
    <name type="common">Purple false brome</name>
    <name type="synonym">Trachynia distachya</name>
    <dbReference type="NCBI Taxonomy" id="15368"/>
    <lineage>
        <taxon>Eukaryota</taxon>
        <taxon>Viridiplantae</taxon>
        <taxon>Streptophyta</taxon>
        <taxon>Embryophyta</taxon>
        <taxon>Tracheophyta</taxon>
        <taxon>Spermatophyta</taxon>
        <taxon>Magnoliopsida</taxon>
        <taxon>Liliopsida</taxon>
        <taxon>Poales</taxon>
        <taxon>Poaceae</taxon>
        <taxon>BOP clade</taxon>
        <taxon>Pooideae</taxon>
        <taxon>Stipodae</taxon>
        <taxon>Brachypodieae</taxon>
        <taxon>Brachypodium</taxon>
    </lineage>
</organism>
<dbReference type="PANTHER" id="PTHR33800:SF30">
    <property type="entry name" value="DUF295 DOMAIN-CONTAINING PROTEIN"/>
    <property type="match status" value="1"/>
</dbReference>
<dbReference type="ExpressionAtlas" id="A0A0Q3HB41">
    <property type="expression patterns" value="baseline"/>
</dbReference>
<dbReference type="SUPFAM" id="SSF81383">
    <property type="entry name" value="F-box domain"/>
    <property type="match status" value="1"/>
</dbReference>